<evidence type="ECO:0000313" key="4">
    <source>
        <dbReference type="Proteomes" id="UP000555828"/>
    </source>
</evidence>
<dbReference type="Gene3D" id="3.40.50.850">
    <property type="entry name" value="Isochorismatase-like"/>
    <property type="match status" value="1"/>
</dbReference>
<dbReference type="Proteomes" id="UP000555828">
    <property type="component" value="Unassembled WGS sequence"/>
</dbReference>
<dbReference type="EMBL" id="JACHEX010000005">
    <property type="protein sequence ID" value="MBB6063294.1"/>
    <property type="molecule type" value="Genomic_DNA"/>
</dbReference>
<sequence length="188" mass="22138">MNFYKERKKHPLVLNVPALLIIDVQSYFTDKESPAYLDGIENIYENIKKLSEKFLQKGYPVISTIHKGGALQMQRWWGNIIDEKWAKPYFKSNEYVYIIKDTYDAFYNTYLEKVLRLKNVTDIIITGVMTHLCCETTTRSGFVRNFNVVMVEDALWDKDEFYHFLSLKTLAHGFAHICKTEEVLCKLE</sequence>
<gene>
    <name evidence="3" type="ORF">HNP65_001758</name>
</gene>
<dbReference type="PANTHER" id="PTHR43540:SF6">
    <property type="entry name" value="ISOCHORISMATASE-LIKE DOMAIN-CONTAINING PROTEIN"/>
    <property type="match status" value="1"/>
</dbReference>
<dbReference type="Pfam" id="PF00857">
    <property type="entry name" value="Isochorismatase"/>
    <property type="match status" value="1"/>
</dbReference>
<dbReference type="RefSeq" id="WP_184619877.1">
    <property type="nucleotide sequence ID" value="NZ_JACHEX010000005.1"/>
</dbReference>
<reference evidence="3 4" key="1">
    <citation type="submission" date="2020-08" db="EMBL/GenBank/DDBJ databases">
        <title>Genomic Encyclopedia of Type Strains, Phase IV (KMG-IV): sequencing the most valuable type-strain genomes for metagenomic binning, comparative biology and taxonomic classification.</title>
        <authorList>
            <person name="Goeker M."/>
        </authorList>
    </citation>
    <scope>NUCLEOTIDE SEQUENCE [LARGE SCALE GENOMIC DNA]</scope>
    <source>
        <strain evidence="3 4">DSM 13481</strain>
    </source>
</reference>
<dbReference type="InterPro" id="IPR050272">
    <property type="entry name" value="Isochorismatase-like_hydrls"/>
</dbReference>
<dbReference type="AlphaFoldDB" id="A0A841GPX4"/>
<keyword evidence="4" id="KW-1185">Reference proteome</keyword>
<evidence type="ECO:0000313" key="3">
    <source>
        <dbReference type="EMBL" id="MBB6063294.1"/>
    </source>
</evidence>
<evidence type="ECO:0000259" key="2">
    <source>
        <dbReference type="Pfam" id="PF00857"/>
    </source>
</evidence>
<dbReference type="SUPFAM" id="SSF52499">
    <property type="entry name" value="Isochorismatase-like hydrolases"/>
    <property type="match status" value="1"/>
</dbReference>
<feature type="domain" description="Isochorismatase-like" evidence="2">
    <location>
        <begin position="18"/>
        <end position="182"/>
    </location>
</feature>
<dbReference type="InterPro" id="IPR000868">
    <property type="entry name" value="Isochorismatase-like_dom"/>
</dbReference>
<keyword evidence="1 3" id="KW-0378">Hydrolase</keyword>
<comment type="caution">
    <text evidence="3">The sequence shown here is derived from an EMBL/GenBank/DDBJ whole genome shotgun (WGS) entry which is preliminary data.</text>
</comment>
<accession>A0A841GPX4</accession>
<evidence type="ECO:0000256" key="1">
    <source>
        <dbReference type="ARBA" id="ARBA00022801"/>
    </source>
</evidence>
<name>A0A841GPX4_9BACT</name>
<dbReference type="GO" id="GO:0016787">
    <property type="term" value="F:hydrolase activity"/>
    <property type="evidence" value="ECO:0007669"/>
    <property type="project" value="UniProtKB-KW"/>
</dbReference>
<organism evidence="3 4">
    <name type="scientific">Thermosipho japonicus</name>
    <dbReference type="NCBI Taxonomy" id="90323"/>
    <lineage>
        <taxon>Bacteria</taxon>
        <taxon>Thermotogati</taxon>
        <taxon>Thermotogota</taxon>
        <taxon>Thermotogae</taxon>
        <taxon>Thermotogales</taxon>
        <taxon>Fervidobacteriaceae</taxon>
        <taxon>Thermosipho</taxon>
    </lineage>
</organism>
<proteinExistence type="predicted"/>
<dbReference type="PANTHER" id="PTHR43540">
    <property type="entry name" value="PEROXYUREIDOACRYLATE/UREIDOACRYLATE AMIDOHYDROLASE-RELATED"/>
    <property type="match status" value="1"/>
</dbReference>
<dbReference type="CDD" id="cd00431">
    <property type="entry name" value="cysteine_hydrolases"/>
    <property type="match status" value="1"/>
</dbReference>
<protein>
    <submittedName>
        <fullName evidence="3">Isochorismate hydrolase</fullName>
    </submittedName>
</protein>
<dbReference type="InterPro" id="IPR036380">
    <property type="entry name" value="Isochorismatase-like_sf"/>
</dbReference>